<dbReference type="InterPro" id="IPR010559">
    <property type="entry name" value="Sig_transdc_His_kin_internal"/>
</dbReference>
<dbReference type="Gene3D" id="3.30.565.10">
    <property type="entry name" value="Histidine kinase-like ATPase, C-terminal domain"/>
    <property type="match status" value="1"/>
</dbReference>
<dbReference type="SUPFAM" id="SSF55874">
    <property type="entry name" value="ATPase domain of HSP90 chaperone/DNA topoisomerase II/histidine kinase"/>
    <property type="match status" value="1"/>
</dbReference>
<sequence>MKNSVSFYWKCQLIGWSGASLYWFVQGSSGDGFSWSAGLLHFLADIALYILITHLYRTFARNNNWQNSPLNLLFKRLLLALPIMAIAYTGVTVTKIYLIRLVFAQGTNVEILEFIRQNLPGILMAGFRLMAIWMLAYHLYQYSRREIRLVKENASLQLRYREAQLDKLSDQLNPHFLFNSLNTIKSLISTDTKLARRGIDLLSELLRSSLYRQASLTHTLAEELELAKDYLELEKMRMEERLTFSVHADQSLNNFPVLGLSIQTLAENALKHGVSKLKDGGHIAINISRETGFLEIMVTNPGIINEDPDHIGIGLKNLKERLRLAYHGQATFKLFKKNDDLIYSVIRIPLP</sequence>
<gene>
    <name evidence="3" type="ORF">N180_03210</name>
</gene>
<feature type="domain" description="Signal transduction histidine kinase internal region" evidence="2">
    <location>
        <begin position="163"/>
        <end position="242"/>
    </location>
</feature>
<dbReference type="OrthoDB" id="9792992at2"/>
<proteinExistence type="predicted"/>
<reference evidence="3 4" key="1">
    <citation type="journal article" date="1992" name="Int. J. Syst. Bacteriol.">
        <title>Sphingobacterium antarcticus sp. nov. a Psychrotrophic Bacterium from the Soils of Schirmacher Oasis, Antarctica.</title>
        <authorList>
            <person name="Shivaji S."/>
            <person name="Ray M.K."/>
            <person name="Rao N.S."/>
            <person name="Saiserr L."/>
            <person name="Jagannadham M.V."/>
            <person name="Kumar G.S."/>
            <person name="Reddy G."/>
            <person name="Bhargava P.M."/>
        </authorList>
    </citation>
    <scope>NUCLEOTIDE SEQUENCE [LARGE SCALE GENOMIC DNA]</scope>
    <source>
        <strain evidence="3 4">4BY</strain>
    </source>
</reference>
<comment type="caution">
    <text evidence="3">The sequence shown here is derived from an EMBL/GenBank/DDBJ whole genome shotgun (WGS) entry which is preliminary data.</text>
</comment>
<dbReference type="InterPro" id="IPR036890">
    <property type="entry name" value="HATPase_C_sf"/>
</dbReference>
<name>A0A081PKP7_9SPHI</name>
<feature type="transmembrane region" description="Helical" evidence="1">
    <location>
        <begin position="119"/>
        <end position="140"/>
    </location>
</feature>
<organism evidence="3 4">
    <name type="scientific">Pedobacter antarcticus 4BY</name>
    <dbReference type="NCBI Taxonomy" id="1358423"/>
    <lineage>
        <taxon>Bacteria</taxon>
        <taxon>Pseudomonadati</taxon>
        <taxon>Bacteroidota</taxon>
        <taxon>Sphingobacteriia</taxon>
        <taxon>Sphingobacteriales</taxon>
        <taxon>Sphingobacteriaceae</taxon>
        <taxon>Pedobacter</taxon>
    </lineage>
</organism>
<dbReference type="PANTHER" id="PTHR34220">
    <property type="entry name" value="SENSOR HISTIDINE KINASE YPDA"/>
    <property type="match status" value="1"/>
</dbReference>
<feature type="transmembrane region" description="Helical" evidence="1">
    <location>
        <begin position="7"/>
        <end position="25"/>
    </location>
</feature>
<evidence type="ECO:0000313" key="3">
    <source>
        <dbReference type="EMBL" id="KEQ31270.1"/>
    </source>
</evidence>
<dbReference type="GO" id="GO:0000155">
    <property type="term" value="F:phosphorelay sensor kinase activity"/>
    <property type="evidence" value="ECO:0007669"/>
    <property type="project" value="InterPro"/>
</dbReference>
<keyword evidence="4" id="KW-1185">Reference proteome</keyword>
<dbReference type="Proteomes" id="UP000028007">
    <property type="component" value="Unassembled WGS sequence"/>
</dbReference>
<evidence type="ECO:0000313" key="4">
    <source>
        <dbReference type="Proteomes" id="UP000028007"/>
    </source>
</evidence>
<accession>A0A081PKP7</accession>
<evidence type="ECO:0000256" key="1">
    <source>
        <dbReference type="SAM" id="Phobius"/>
    </source>
</evidence>
<protein>
    <recommendedName>
        <fullName evidence="2">Signal transduction histidine kinase internal region domain-containing protein</fullName>
    </recommendedName>
</protein>
<dbReference type="GO" id="GO:0016020">
    <property type="term" value="C:membrane"/>
    <property type="evidence" value="ECO:0007669"/>
    <property type="project" value="InterPro"/>
</dbReference>
<feature type="transmembrane region" description="Helical" evidence="1">
    <location>
        <begin position="77"/>
        <end position="99"/>
    </location>
</feature>
<dbReference type="EMBL" id="JNFF01000019">
    <property type="protein sequence ID" value="KEQ31270.1"/>
    <property type="molecule type" value="Genomic_DNA"/>
</dbReference>
<feature type="transmembrane region" description="Helical" evidence="1">
    <location>
        <begin position="37"/>
        <end position="56"/>
    </location>
</feature>
<evidence type="ECO:0000259" key="2">
    <source>
        <dbReference type="Pfam" id="PF06580"/>
    </source>
</evidence>
<keyword evidence="1" id="KW-0812">Transmembrane</keyword>
<dbReference type="AlphaFoldDB" id="A0A081PKP7"/>
<dbReference type="PANTHER" id="PTHR34220:SF7">
    <property type="entry name" value="SENSOR HISTIDINE KINASE YPDA"/>
    <property type="match status" value="1"/>
</dbReference>
<keyword evidence="1" id="KW-0472">Membrane</keyword>
<dbReference type="eggNOG" id="COG2972">
    <property type="taxonomic scope" value="Bacteria"/>
</dbReference>
<dbReference type="Pfam" id="PF06580">
    <property type="entry name" value="His_kinase"/>
    <property type="match status" value="1"/>
</dbReference>
<keyword evidence="1" id="KW-1133">Transmembrane helix</keyword>
<dbReference type="InterPro" id="IPR050640">
    <property type="entry name" value="Bact_2-comp_sensor_kinase"/>
</dbReference>
<dbReference type="RefSeq" id="WP_037438342.1">
    <property type="nucleotide sequence ID" value="NZ_JNFF01000019.1"/>
</dbReference>